<evidence type="ECO:0000256" key="1">
    <source>
        <dbReference type="SAM" id="Phobius"/>
    </source>
</evidence>
<dbReference type="PANTHER" id="PTHR30273">
    <property type="entry name" value="PERIPLASMIC SIGNAL SENSOR AND SIGMA FACTOR ACTIVATOR FECR-RELATED"/>
    <property type="match status" value="1"/>
</dbReference>
<gene>
    <name evidence="3" type="ORF">JF259_02430</name>
</gene>
<dbReference type="Gene3D" id="3.55.50.30">
    <property type="match status" value="1"/>
</dbReference>
<reference evidence="3" key="1">
    <citation type="submission" date="2020-12" db="EMBL/GenBank/DDBJ databases">
        <title>Snuella sp. nov., isolated from sediment in Incheon.</title>
        <authorList>
            <person name="Kim W."/>
        </authorList>
    </citation>
    <scope>NUCLEOTIDE SEQUENCE</scope>
    <source>
        <strain evidence="3">CAU 1569</strain>
    </source>
</reference>
<keyword evidence="1" id="KW-1133">Transmembrane helix</keyword>
<feature type="domain" description="FecR protein" evidence="2">
    <location>
        <begin position="111"/>
        <end position="191"/>
    </location>
</feature>
<keyword evidence="4" id="KW-1185">Reference proteome</keyword>
<organism evidence="3 4">
    <name type="scientific">Snuella sedimenti</name>
    <dbReference type="NCBI Taxonomy" id="2798802"/>
    <lineage>
        <taxon>Bacteria</taxon>
        <taxon>Pseudomonadati</taxon>
        <taxon>Bacteroidota</taxon>
        <taxon>Flavobacteriia</taxon>
        <taxon>Flavobacteriales</taxon>
        <taxon>Flavobacteriaceae</taxon>
        <taxon>Snuella</taxon>
    </lineage>
</organism>
<comment type="caution">
    <text evidence="3">The sequence shown here is derived from an EMBL/GenBank/DDBJ whole genome shotgun (WGS) entry which is preliminary data.</text>
</comment>
<keyword evidence="1" id="KW-0472">Membrane</keyword>
<dbReference type="AlphaFoldDB" id="A0A8J7LRY6"/>
<sequence>MSKEKDILKWFEGEISTEEIKKRHSEEDFSTLEKLGFYAKQIEAPKIDAQAALADFKARNLKRTKPKVVRLNFNSVLKVAAVLVVMLTSSYFLFFNTNKSFSTHIAQTEIVYLPDNSEVILNAQSKLVYNKKQWKQKRILELEGEAFFKVSKGETFTVKTEVGAIQVLGTQFNVKERINYFEVQCYEGSVQVQYNAVKTVLTPGKSFRVVNGEVSPAADFVSKNPSWLANESSFDNVPLWQVIAELQIQYNIIIVADNIDTFQKFSGSFTHTDKNIALQSVTIPLKLSYKIDGENVTFYTYEAN</sequence>
<dbReference type="PIRSF" id="PIRSF018266">
    <property type="entry name" value="FecR"/>
    <property type="match status" value="1"/>
</dbReference>
<keyword evidence="1" id="KW-0812">Transmembrane</keyword>
<dbReference type="InterPro" id="IPR012373">
    <property type="entry name" value="Ferrdict_sens_TM"/>
</dbReference>
<name>A0A8J7LRY6_9FLAO</name>
<dbReference type="GO" id="GO:0016989">
    <property type="term" value="F:sigma factor antagonist activity"/>
    <property type="evidence" value="ECO:0007669"/>
    <property type="project" value="TreeGrafter"/>
</dbReference>
<dbReference type="Proteomes" id="UP000610931">
    <property type="component" value="Unassembled WGS sequence"/>
</dbReference>
<dbReference type="PANTHER" id="PTHR30273:SF2">
    <property type="entry name" value="PROTEIN FECR"/>
    <property type="match status" value="1"/>
</dbReference>
<dbReference type="InterPro" id="IPR006860">
    <property type="entry name" value="FecR"/>
</dbReference>
<dbReference type="Gene3D" id="2.60.120.1440">
    <property type="match status" value="1"/>
</dbReference>
<feature type="transmembrane region" description="Helical" evidence="1">
    <location>
        <begin position="71"/>
        <end position="94"/>
    </location>
</feature>
<dbReference type="EMBL" id="JAELVQ010000002">
    <property type="protein sequence ID" value="MBJ6366936.1"/>
    <property type="molecule type" value="Genomic_DNA"/>
</dbReference>
<protein>
    <submittedName>
        <fullName evidence="3">FecR domain-containing protein</fullName>
    </submittedName>
</protein>
<evidence type="ECO:0000313" key="3">
    <source>
        <dbReference type="EMBL" id="MBJ6366936.1"/>
    </source>
</evidence>
<dbReference type="RefSeq" id="WP_199112935.1">
    <property type="nucleotide sequence ID" value="NZ_JAELVQ010000002.1"/>
</dbReference>
<evidence type="ECO:0000259" key="2">
    <source>
        <dbReference type="Pfam" id="PF04773"/>
    </source>
</evidence>
<accession>A0A8J7LRY6</accession>
<proteinExistence type="predicted"/>
<evidence type="ECO:0000313" key="4">
    <source>
        <dbReference type="Proteomes" id="UP000610931"/>
    </source>
</evidence>
<dbReference type="Pfam" id="PF04773">
    <property type="entry name" value="FecR"/>
    <property type="match status" value="1"/>
</dbReference>